<dbReference type="EMBL" id="JBHTKA010000003">
    <property type="protein sequence ID" value="MFD1000074.1"/>
    <property type="molecule type" value="Genomic_DNA"/>
</dbReference>
<name>A0ABW3K3C0_9BACT</name>
<feature type="transmembrane region" description="Helical" evidence="1">
    <location>
        <begin position="12"/>
        <end position="29"/>
    </location>
</feature>
<dbReference type="InterPro" id="IPR001054">
    <property type="entry name" value="A/G_cyclase"/>
</dbReference>
<dbReference type="PROSITE" id="PS50125">
    <property type="entry name" value="GUANYLATE_CYCLASE_2"/>
    <property type="match status" value="1"/>
</dbReference>
<dbReference type="SUPFAM" id="SSF55073">
    <property type="entry name" value="Nucleotide cyclase"/>
    <property type="match status" value="1"/>
</dbReference>
<gene>
    <name evidence="3" type="ORF">ACFQ21_12195</name>
</gene>
<evidence type="ECO:0000313" key="4">
    <source>
        <dbReference type="Proteomes" id="UP001597112"/>
    </source>
</evidence>
<feature type="transmembrane region" description="Helical" evidence="1">
    <location>
        <begin position="49"/>
        <end position="73"/>
    </location>
</feature>
<dbReference type="CDD" id="cd07302">
    <property type="entry name" value="CHD"/>
    <property type="match status" value="1"/>
</dbReference>
<dbReference type="Gene3D" id="3.30.70.1230">
    <property type="entry name" value="Nucleotide cyclase"/>
    <property type="match status" value="1"/>
</dbReference>
<accession>A0ABW3K3C0</accession>
<keyword evidence="1" id="KW-1133">Transmembrane helix</keyword>
<dbReference type="Proteomes" id="UP001597112">
    <property type="component" value="Unassembled WGS sequence"/>
</dbReference>
<dbReference type="InterPro" id="IPR050697">
    <property type="entry name" value="Adenylyl/Guanylyl_Cyclase_3/4"/>
</dbReference>
<dbReference type="PANTHER" id="PTHR43081:SF1">
    <property type="entry name" value="ADENYLATE CYCLASE, TERMINAL-DIFFERENTIATION SPECIFIC"/>
    <property type="match status" value="1"/>
</dbReference>
<dbReference type="InterPro" id="IPR029787">
    <property type="entry name" value="Nucleotide_cyclase"/>
</dbReference>
<sequence>MNPRTRLKFRQLGVITCAWLVVGVLITVYDHLVLLTNNSLGPSADYSFVLSLVFNLGSALIGAALGGSFMVFFVNEKYQDKSYGYTIMAVSVSFLIIILIIMLVLGSVSVPLKTGRPLSDPITQEAFRNFLFDSSRLKNTMVWFIVVAITQLLFQISSKFGQGTFGNIIRGKYNTPKEENRIFMFLDLNSSTTMAEQLGDEKYHELLKDFFADITNPVLANKGEIYQYVGDEVIVAWKYDDGVESNRCVQCFFDIKLHIEQKREKYMKRYGLVPSFKAGIHCGKVVAGEVGIIKRDITYSGDVLNTTSRILSMCKEFNAEIIASSDLISNLSLTSNYTPMPLGAIKLRGKEKEVLLSSFKPLALAS</sequence>
<protein>
    <submittedName>
        <fullName evidence="3">Adenylate/guanylate cyclase domain-containing protein</fullName>
    </submittedName>
</protein>
<reference evidence="4" key="1">
    <citation type="journal article" date="2019" name="Int. J. Syst. Evol. Microbiol.">
        <title>The Global Catalogue of Microorganisms (GCM) 10K type strain sequencing project: providing services to taxonomists for standard genome sequencing and annotation.</title>
        <authorList>
            <consortium name="The Broad Institute Genomics Platform"/>
            <consortium name="The Broad Institute Genome Sequencing Center for Infectious Disease"/>
            <person name="Wu L."/>
            <person name="Ma J."/>
        </authorList>
    </citation>
    <scope>NUCLEOTIDE SEQUENCE [LARGE SCALE GENOMIC DNA]</scope>
    <source>
        <strain evidence="4">CCUG 58938</strain>
    </source>
</reference>
<feature type="domain" description="Guanylate cyclase" evidence="2">
    <location>
        <begin position="182"/>
        <end position="311"/>
    </location>
</feature>
<keyword evidence="1" id="KW-0472">Membrane</keyword>
<organism evidence="3 4">
    <name type="scientific">Ohtaekwangia kribbensis</name>
    <dbReference type="NCBI Taxonomy" id="688913"/>
    <lineage>
        <taxon>Bacteria</taxon>
        <taxon>Pseudomonadati</taxon>
        <taxon>Bacteroidota</taxon>
        <taxon>Cytophagia</taxon>
        <taxon>Cytophagales</taxon>
        <taxon>Fulvivirgaceae</taxon>
        <taxon>Ohtaekwangia</taxon>
    </lineage>
</organism>
<evidence type="ECO:0000313" key="3">
    <source>
        <dbReference type="EMBL" id="MFD1000074.1"/>
    </source>
</evidence>
<evidence type="ECO:0000259" key="2">
    <source>
        <dbReference type="PROSITE" id="PS50125"/>
    </source>
</evidence>
<keyword evidence="1" id="KW-0812">Transmembrane</keyword>
<feature type="transmembrane region" description="Helical" evidence="1">
    <location>
        <begin position="141"/>
        <end position="160"/>
    </location>
</feature>
<dbReference type="Pfam" id="PF00211">
    <property type="entry name" value="Guanylate_cyc"/>
    <property type="match status" value="1"/>
</dbReference>
<comment type="caution">
    <text evidence="3">The sequence shown here is derived from an EMBL/GenBank/DDBJ whole genome shotgun (WGS) entry which is preliminary data.</text>
</comment>
<dbReference type="RefSeq" id="WP_377579367.1">
    <property type="nucleotide sequence ID" value="NZ_JBHTKA010000003.1"/>
</dbReference>
<dbReference type="PANTHER" id="PTHR43081">
    <property type="entry name" value="ADENYLATE CYCLASE, TERMINAL-DIFFERENTIATION SPECIFIC-RELATED"/>
    <property type="match status" value="1"/>
</dbReference>
<feature type="transmembrane region" description="Helical" evidence="1">
    <location>
        <begin position="85"/>
        <end position="108"/>
    </location>
</feature>
<keyword evidence="4" id="KW-1185">Reference proteome</keyword>
<evidence type="ECO:0000256" key="1">
    <source>
        <dbReference type="SAM" id="Phobius"/>
    </source>
</evidence>
<proteinExistence type="predicted"/>